<protein>
    <recommendedName>
        <fullName evidence="3">GTPase</fullName>
    </recommendedName>
</protein>
<dbReference type="Proteomes" id="UP000234329">
    <property type="component" value="Unassembled WGS sequence"/>
</dbReference>
<proteinExistence type="predicted"/>
<gene>
    <name evidence="1" type="ORF">B1757_12815</name>
</gene>
<dbReference type="OrthoDB" id="8441207at2"/>
<comment type="caution">
    <text evidence="1">The sequence shown here is derived from an EMBL/GenBank/DDBJ whole genome shotgun (WGS) entry which is preliminary data.</text>
</comment>
<sequence>MKEQAKVFLKQHAHLAKVKRFSWIVVTDKQPAGTYGAVDYKPFTGNIFACDEDFVGVKRGRESFLIVIDRHTLPNHGQDLVPGMKITVTPYARHTFDGRRLDGIVEEEIRPEGITVRKFTLNPKVEIPVPEAFKEHINLMQMVEQLEHIKSEKTGHTCAQMLADAGLSNPQIPEILDDQHGPEGLRIRFHINNQKACGIFEFKYNYAADSYFAQLISQEGDVLSEVDDFYFDQMAEVVESMVDDHNWAIAKVEVLKRAA</sequence>
<dbReference type="AlphaFoldDB" id="A0A2I1DIZ4"/>
<evidence type="ECO:0008006" key="3">
    <source>
        <dbReference type="Google" id="ProtNLM"/>
    </source>
</evidence>
<reference evidence="1 2" key="1">
    <citation type="submission" date="2017-03" db="EMBL/GenBank/DDBJ databases">
        <title>Draft genime sequence of the acidophilic sulfur-oxidizing bacterium Acidithiobacillus sp. SH, isolated from seawater.</title>
        <authorList>
            <person name="Sharmin S."/>
            <person name="Tokuhisa M."/>
            <person name="Kanao T."/>
            <person name="Kamimura K."/>
        </authorList>
    </citation>
    <scope>NUCLEOTIDE SEQUENCE [LARGE SCALE GENOMIC DNA]</scope>
    <source>
        <strain evidence="1 2">SH</strain>
    </source>
</reference>
<accession>A0A2I1DIZ4</accession>
<evidence type="ECO:0000313" key="1">
    <source>
        <dbReference type="EMBL" id="PKY09825.1"/>
    </source>
</evidence>
<dbReference type="EMBL" id="MXAV01000048">
    <property type="protein sequence ID" value="PKY09825.1"/>
    <property type="molecule type" value="Genomic_DNA"/>
</dbReference>
<dbReference type="InParanoid" id="A0A2I1DIZ4"/>
<dbReference type="RefSeq" id="WP_101538695.1">
    <property type="nucleotide sequence ID" value="NZ_MXAV01000048.1"/>
</dbReference>
<organism evidence="1 2">
    <name type="scientific">Acidithiobacillus marinus</name>
    <dbReference type="NCBI Taxonomy" id="187490"/>
    <lineage>
        <taxon>Bacteria</taxon>
        <taxon>Pseudomonadati</taxon>
        <taxon>Pseudomonadota</taxon>
        <taxon>Acidithiobacillia</taxon>
        <taxon>Acidithiobacillales</taxon>
        <taxon>Acidithiobacillaceae</taxon>
        <taxon>Acidithiobacillus</taxon>
    </lineage>
</organism>
<keyword evidence="2" id="KW-1185">Reference proteome</keyword>
<name>A0A2I1DIZ4_9PROT</name>
<evidence type="ECO:0000313" key="2">
    <source>
        <dbReference type="Proteomes" id="UP000234329"/>
    </source>
</evidence>